<feature type="compositionally biased region" description="Polar residues" evidence="1">
    <location>
        <begin position="1"/>
        <end position="13"/>
    </location>
</feature>
<comment type="caution">
    <text evidence="2">The sequence shown here is derived from an EMBL/GenBank/DDBJ whole genome shotgun (WGS) entry which is preliminary data.</text>
</comment>
<proteinExistence type="predicted"/>
<keyword evidence="3" id="KW-1185">Reference proteome</keyword>
<evidence type="ECO:0000256" key="1">
    <source>
        <dbReference type="SAM" id="MobiDB-lite"/>
    </source>
</evidence>
<dbReference type="AlphaFoldDB" id="A0AAE1PJN9"/>
<feature type="compositionally biased region" description="Polar residues" evidence="1">
    <location>
        <begin position="21"/>
        <end position="37"/>
    </location>
</feature>
<name>A0AAE1PJN9_9EUCA</name>
<evidence type="ECO:0000313" key="3">
    <source>
        <dbReference type="Proteomes" id="UP001292094"/>
    </source>
</evidence>
<sequence length="102" mass="11287">MIQPFSNSYTPQPHYNKLQYLHSTYPNLTPHTQTSPHTPKPHPAHPNLTPHTQTSPHTPKPNPAHPNLTPHTQTSPRTPKPHPALPSQLTEATGEATHRSGT</sequence>
<accession>A0AAE1PJN9</accession>
<gene>
    <name evidence="2" type="ORF">Pmani_019914</name>
</gene>
<protein>
    <submittedName>
        <fullName evidence="2">Uncharacterized protein</fullName>
    </submittedName>
</protein>
<feature type="region of interest" description="Disordered" evidence="1">
    <location>
        <begin position="1"/>
        <end position="102"/>
    </location>
</feature>
<dbReference type="EMBL" id="JAWZYT010001902">
    <property type="protein sequence ID" value="KAK4308322.1"/>
    <property type="molecule type" value="Genomic_DNA"/>
</dbReference>
<dbReference type="Proteomes" id="UP001292094">
    <property type="component" value="Unassembled WGS sequence"/>
</dbReference>
<organism evidence="2 3">
    <name type="scientific">Petrolisthes manimaculis</name>
    <dbReference type="NCBI Taxonomy" id="1843537"/>
    <lineage>
        <taxon>Eukaryota</taxon>
        <taxon>Metazoa</taxon>
        <taxon>Ecdysozoa</taxon>
        <taxon>Arthropoda</taxon>
        <taxon>Crustacea</taxon>
        <taxon>Multicrustacea</taxon>
        <taxon>Malacostraca</taxon>
        <taxon>Eumalacostraca</taxon>
        <taxon>Eucarida</taxon>
        <taxon>Decapoda</taxon>
        <taxon>Pleocyemata</taxon>
        <taxon>Anomura</taxon>
        <taxon>Galatheoidea</taxon>
        <taxon>Porcellanidae</taxon>
        <taxon>Petrolisthes</taxon>
    </lineage>
</organism>
<evidence type="ECO:0000313" key="2">
    <source>
        <dbReference type="EMBL" id="KAK4308322.1"/>
    </source>
</evidence>
<reference evidence="2" key="1">
    <citation type="submission" date="2023-11" db="EMBL/GenBank/DDBJ databases">
        <title>Genome assemblies of two species of porcelain crab, Petrolisthes cinctipes and Petrolisthes manimaculis (Anomura: Porcellanidae).</title>
        <authorList>
            <person name="Angst P."/>
        </authorList>
    </citation>
    <scope>NUCLEOTIDE SEQUENCE</scope>
    <source>
        <strain evidence="2">PB745_02</strain>
        <tissue evidence="2">Gill</tissue>
    </source>
</reference>